<dbReference type="PROSITE" id="PS50026">
    <property type="entry name" value="EGF_3"/>
    <property type="match status" value="2"/>
</dbReference>
<dbReference type="PROSITE" id="PS00010">
    <property type="entry name" value="ASX_HYDROXYL"/>
    <property type="match status" value="2"/>
</dbReference>
<accession>A0A8S3SR13</accession>
<dbReference type="InterPro" id="IPR000152">
    <property type="entry name" value="EGF-type_Asp/Asn_hydroxyl_site"/>
</dbReference>
<dbReference type="SUPFAM" id="SSF57196">
    <property type="entry name" value="EGF/Laminin"/>
    <property type="match status" value="2"/>
</dbReference>
<dbReference type="GO" id="GO:0005509">
    <property type="term" value="F:calcium ion binding"/>
    <property type="evidence" value="ECO:0007669"/>
    <property type="project" value="InterPro"/>
</dbReference>
<dbReference type="Pfam" id="PF00008">
    <property type="entry name" value="EGF"/>
    <property type="match status" value="2"/>
</dbReference>
<dbReference type="PANTHER" id="PTHR24049:SF22">
    <property type="entry name" value="DROSOPHILA CRUMBS HOMOLOG"/>
    <property type="match status" value="1"/>
</dbReference>
<dbReference type="AlphaFoldDB" id="A0A8S3SR13"/>
<reference evidence="7" key="1">
    <citation type="submission" date="2021-03" db="EMBL/GenBank/DDBJ databases">
        <authorList>
            <person name="Bekaert M."/>
        </authorList>
    </citation>
    <scope>NUCLEOTIDE SEQUENCE</scope>
</reference>
<evidence type="ECO:0000256" key="2">
    <source>
        <dbReference type="ARBA" id="ARBA00022729"/>
    </source>
</evidence>
<keyword evidence="2" id="KW-0732">Signal</keyword>
<feature type="domain" description="EGF-like" evidence="6">
    <location>
        <begin position="200"/>
        <end position="230"/>
    </location>
</feature>
<evidence type="ECO:0000259" key="6">
    <source>
        <dbReference type="PROSITE" id="PS50026"/>
    </source>
</evidence>
<comment type="caution">
    <text evidence="5">Lacks conserved residue(s) required for the propagation of feature annotation.</text>
</comment>
<protein>
    <recommendedName>
        <fullName evidence="6">EGF-like domain-containing protein</fullName>
    </recommendedName>
</protein>
<feature type="disulfide bond" evidence="5">
    <location>
        <begin position="220"/>
        <end position="229"/>
    </location>
</feature>
<comment type="caution">
    <text evidence="7">The sequence shown here is derived from an EMBL/GenBank/DDBJ whole genome shotgun (WGS) entry which is preliminary data.</text>
</comment>
<keyword evidence="4 5" id="KW-1015">Disulfide bond</keyword>
<feature type="domain" description="EGF-like" evidence="6">
    <location>
        <begin position="231"/>
        <end position="266"/>
    </location>
</feature>
<dbReference type="SMART" id="SM00181">
    <property type="entry name" value="EGF"/>
    <property type="match status" value="2"/>
</dbReference>
<dbReference type="SMART" id="SM00179">
    <property type="entry name" value="EGF_CA"/>
    <property type="match status" value="2"/>
</dbReference>
<evidence type="ECO:0000256" key="3">
    <source>
        <dbReference type="ARBA" id="ARBA00022737"/>
    </source>
</evidence>
<dbReference type="GO" id="GO:0005886">
    <property type="term" value="C:plasma membrane"/>
    <property type="evidence" value="ECO:0007669"/>
    <property type="project" value="TreeGrafter"/>
</dbReference>
<dbReference type="FunFam" id="2.10.25.10:FF:000279">
    <property type="entry name" value="Neurogenic locus notch 1"/>
    <property type="match status" value="2"/>
</dbReference>
<dbReference type="PROSITE" id="PS00022">
    <property type="entry name" value="EGF_1"/>
    <property type="match status" value="2"/>
</dbReference>
<dbReference type="EMBL" id="CAJPWZ010001674">
    <property type="protein sequence ID" value="CAG2221097.1"/>
    <property type="molecule type" value="Genomic_DNA"/>
</dbReference>
<dbReference type="Proteomes" id="UP000683360">
    <property type="component" value="Unassembled WGS sequence"/>
</dbReference>
<gene>
    <name evidence="7" type="ORF">MEDL_34528</name>
</gene>
<dbReference type="PANTHER" id="PTHR24049">
    <property type="entry name" value="CRUMBS FAMILY MEMBER"/>
    <property type="match status" value="1"/>
</dbReference>
<evidence type="ECO:0000256" key="5">
    <source>
        <dbReference type="PROSITE-ProRule" id="PRU00076"/>
    </source>
</evidence>
<dbReference type="InterPro" id="IPR001881">
    <property type="entry name" value="EGF-like_Ca-bd_dom"/>
</dbReference>
<dbReference type="InterPro" id="IPR000742">
    <property type="entry name" value="EGF"/>
</dbReference>
<keyword evidence="1 5" id="KW-0245">EGF-like domain</keyword>
<dbReference type="GO" id="GO:0045197">
    <property type="term" value="P:establishment or maintenance of epithelial cell apical/basal polarity"/>
    <property type="evidence" value="ECO:0007669"/>
    <property type="project" value="TreeGrafter"/>
</dbReference>
<dbReference type="CDD" id="cd00054">
    <property type="entry name" value="EGF_CA"/>
    <property type="match status" value="2"/>
</dbReference>
<dbReference type="GO" id="GO:0032991">
    <property type="term" value="C:protein-containing complex"/>
    <property type="evidence" value="ECO:0007669"/>
    <property type="project" value="TreeGrafter"/>
</dbReference>
<dbReference type="PROSITE" id="PS01186">
    <property type="entry name" value="EGF_2"/>
    <property type="match status" value="2"/>
</dbReference>
<keyword evidence="8" id="KW-1185">Reference proteome</keyword>
<dbReference type="OrthoDB" id="5953235at2759"/>
<evidence type="ECO:0000256" key="4">
    <source>
        <dbReference type="ARBA" id="ARBA00023157"/>
    </source>
</evidence>
<organism evidence="7 8">
    <name type="scientific">Mytilus edulis</name>
    <name type="common">Blue mussel</name>
    <dbReference type="NCBI Taxonomy" id="6550"/>
    <lineage>
        <taxon>Eukaryota</taxon>
        <taxon>Metazoa</taxon>
        <taxon>Spiralia</taxon>
        <taxon>Lophotrochozoa</taxon>
        <taxon>Mollusca</taxon>
        <taxon>Bivalvia</taxon>
        <taxon>Autobranchia</taxon>
        <taxon>Pteriomorphia</taxon>
        <taxon>Mytilida</taxon>
        <taxon>Mytiloidea</taxon>
        <taxon>Mytilidae</taxon>
        <taxon>Mytilinae</taxon>
        <taxon>Mytilus</taxon>
    </lineage>
</organism>
<evidence type="ECO:0000256" key="1">
    <source>
        <dbReference type="ARBA" id="ARBA00022536"/>
    </source>
</evidence>
<evidence type="ECO:0000313" key="7">
    <source>
        <dbReference type="EMBL" id="CAG2221097.1"/>
    </source>
</evidence>
<keyword evidence="3" id="KW-0677">Repeat</keyword>
<feature type="disulfide bond" evidence="5">
    <location>
        <begin position="235"/>
        <end position="245"/>
    </location>
</feature>
<evidence type="ECO:0000313" key="8">
    <source>
        <dbReference type="Proteomes" id="UP000683360"/>
    </source>
</evidence>
<feature type="disulfide bond" evidence="5">
    <location>
        <begin position="256"/>
        <end position="265"/>
    </location>
</feature>
<name>A0A8S3SR13_MYTED</name>
<dbReference type="InterPro" id="IPR003582">
    <property type="entry name" value="ShKT_dom"/>
</dbReference>
<dbReference type="GO" id="GO:0007157">
    <property type="term" value="P:heterophilic cell-cell adhesion via plasma membrane cell adhesion molecules"/>
    <property type="evidence" value="ECO:0007669"/>
    <property type="project" value="TreeGrafter"/>
</dbReference>
<dbReference type="InterPro" id="IPR051022">
    <property type="entry name" value="Notch_Cell-Fate_Det"/>
</dbReference>
<dbReference type="SMART" id="SM00254">
    <property type="entry name" value="ShKT"/>
    <property type="match status" value="3"/>
</dbReference>
<dbReference type="Gene3D" id="2.10.25.10">
    <property type="entry name" value="Laminin"/>
    <property type="match status" value="2"/>
</dbReference>
<proteinExistence type="predicted"/>
<sequence>MLPSGLQQTVKEHHCNKLGLLMDLAVGKALHQQGAKSCGGNSADAVLIKHCQAPSFSRWRRGLQVISHCNQLNPYTPVGEWDSVRFTNNIGVMTSCQSGVIEERLSYHWLAHGVMAAVCIVQLTVSEVHSRTTCDFYPIHGVIQNWYYESFFHQPTNNGHGTNIFGRRSFIYVRNCQYTGSYKNYGGKHLILVFCPVNCTSNPCKQGLCSNNANGYTCTCDAGYTGINCDIHLYCTSNPCMKGLCSNNANGYTCKCDTGYTGINCDIHLFIHTTTERSTQSILTSTHRSTLALLTTPGRSTHVELTAAAKLCMDDQFFNCQNPVMCESEFRNNCPLSCGICAIQTTTKRSTKALLTTTHRSTLALLTTTHRSTQMIPTAAAKLCMDDQFFNCQNPVICKSEFRNNCPLSCRICVPDPAKTKTSCVDNIFLNCQDHSICSLKLSYYCPVACGHCEHTCNKLGLLLDLAMGQSLHQQNAKGCGGNSSDAVVIKHCQAPSFSQWRKGFEVQYSSAYYNEMISSIDSGSIKIID</sequence>